<dbReference type="EMBL" id="CP036343">
    <property type="protein sequence ID" value="QDT89781.1"/>
    <property type="molecule type" value="Genomic_DNA"/>
</dbReference>
<name>A0A517V9U9_9PLAN</name>
<dbReference type="RefSeq" id="WP_145225299.1">
    <property type="nucleotide sequence ID" value="NZ_CP036343.1"/>
</dbReference>
<reference evidence="2 3" key="1">
    <citation type="submission" date="2019-02" db="EMBL/GenBank/DDBJ databases">
        <title>Deep-cultivation of Planctomycetes and their phenomic and genomic characterization uncovers novel biology.</title>
        <authorList>
            <person name="Wiegand S."/>
            <person name="Jogler M."/>
            <person name="Boedeker C."/>
            <person name="Pinto D."/>
            <person name="Vollmers J."/>
            <person name="Rivas-Marin E."/>
            <person name="Kohn T."/>
            <person name="Peeters S.H."/>
            <person name="Heuer A."/>
            <person name="Rast P."/>
            <person name="Oberbeckmann S."/>
            <person name="Bunk B."/>
            <person name="Jeske O."/>
            <person name="Meyerdierks A."/>
            <person name="Storesund J.E."/>
            <person name="Kallscheuer N."/>
            <person name="Luecker S."/>
            <person name="Lage O.M."/>
            <person name="Pohl T."/>
            <person name="Merkel B.J."/>
            <person name="Hornburger P."/>
            <person name="Mueller R.-W."/>
            <person name="Bruemmer F."/>
            <person name="Labrenz M."/>
            <person name="Spormann A.M."/>
            <person name="Op den Camp H."/>
            <person name="Overmann J."/>
            <person name="Amann R."/>
            <person name="Jetten M.S.M."/>
            <person name="Mascher T."/>
            <person name="Medema M.H."/>
            <person name="Devos D.P."/>
            <person name="Kaster A.-K."/>
            <person name="Ovreas L."/>
            <person name="Rohde M."/>
            <person name="Galperin M.Y."/>
            <person name="Jogler C."/>
        </authorList>
    </citation>
    <scope>NUCLEOTIDE SEQUENCE [LARGE SCALE GENOMIC DNA]</scope>
    <source>
        <strain evidence="2 3">Pan161</strain>
    </source>
</reference>
<protein>
    <recommendedName>
        <fullName evidence="4">Secreted protein</fullName>
    </recommendedName>
</protein>
<dbReference type="KEGG" id="gax:Pan161_14130"/>
<gene>
    <name evidence="2" type="ORF">Pan161_14130</name>
</gene>
<evidence type="ECO:0000313" key="3">
    <source>
        <dbReference type="Proteomes" id="UP000316855"/>
    </source>
</evidence>
<evidence type="ECO:0000313" key="2">
    <source>
        <dbReference type="EMBL" id="QDT89781.1"/>
    </source>
</evidence>
<keyword evidence="1" id="KW-0732">Signal</keyword>
<dbReference type="AlphaFoldDB" id="A0A517V9U9"/>
<feature type="signal peptide" evidence="1">
    <location>
        <begin position="1"/>
        <end position="30"/>
    </location>
</feature>
<proteinExistence type="predicted"/>
<sequence length="317" mass="35005" precursor="true">MLIHLCSTRFCYRGLLMLNLCCYIASQSQAAPEGNAVVRGKAGDSEIVITTTNRLAGAIHSLTWNGKEFIDSFDHGRQLQSAASFDCGQPGEFWAERFNPTEAGSRSDGVGPTSSSKLLRLQARDNELHSTTQMAFWLAPGQKSSGRPALNTSILSKHQISKQVRIGYQGLDQVLDYRVTFTIPQGERHNHAQFEALTGYMPAEFEQFWKFNPQTGKLQPLDDGPGEQDDPVILSTRDGKYAMGVFSPDQPSPGFKHAGYGRFRFPAAKVVKWNCVFRVKNSEGVAAGDYSFQVFVAIGTLEDVRLSLNSLAKENTK</sequence>
<evidence type="ECO:0000256" key="1">
    <source>
        <dbReference type="SAM" id="SignalP"/>
    </source>
</evidence>
<feature type="chain" id="PRO_5022175988" description="Secreted protein" evidence="1">
    <location>
        <begin position="31"/>
        <end position="317"/>
    </location>
</feature>
<keyword evidence="3" id="KW-1185">Reference proteome</keyword>
<dbReference type="OrthoDB" id="9157600at2"/>
<accession>A0A517V9U9</accession>
<evidence type="ECO:0008006" key="4">
    <source>
        <dbReference type="Google" id="ProtNLM"/>
    </source>
</evidence>
<dbReference type="Proteomes" id="UP000316855">
    <property type="component" value="Chromosome"/>
</dbReference>
<organism evidence="2 3">
    <name type="scientific">Gimesia algae</name>
    <dbReference type="NCBI Taxonomy" id="2527971"/>
    <lineage>
        <taxon>Bacteria</taxon>
        <taxon>Pseudomonadati</taxon>
        <taxon>Planctomycetota</taxon>
        <taxon>Planctomycetia</taxon>
        <taxon>Planctomycetales</taxon>
        <taxon>Planctomycetaceae</taxon>
        <taxon>Gimesia</taxon>
    </lineage>
</organism>